<protein>
    <recommendedName>
        <fullName evidence="2">SCP domain-containing protein</fullName>
    </recommendedName>
</protein>
<dbReference type="SMART" id="SM00198">
    <property type="entry name" value="SCP"/>
    <property type="match status" value="1"/>
</dbReference>
<keyword evidence="1" id="KW-0812">Transmembrane</keyword>
<gene>
    <name evidence="3" type="primary">Acey_s0018.g3668</name>
    <name evidence="3" type="synonym">ASP-s0018.g3668</name>
    <name evidence="3" type="ORF">Y032_0018g3668</name>
</gene>
<feature type="domain" description="SCP" evidence="2">
    <location>
        <begin position="56"/>
        <end position="209"/>
    </location>
</feature>
<keyword evidence="1" id="KW-0472">Membrane</keyword>
<dbReference type="EMBL" id="JARK01001354">
    <property type="protein sequence ID" value="EYC22022.1"/>
    <property type="molecule type" value="Genomic_DNA"/>
</dbReference>
<dbReference type="Proteomes" id="UP000024635">
    <property type="component" value="Unassembled WGS sequence"/>
</dbReference>
<proteinExistence type="predicted"/>
<dbReference type="CDD" id="cd05380">
    <property type="entry name" value="CAP_euk"/>
    <property type="match status" value="1"/>
</dbReference>
<evidence type="ECO:0000313" key="4">
    <source>
        <dbReference type="Proteomes" id="UP000024635"/>
    </source>
</evidence>
<dbReference type="PRINTS" id="PR00838">
    <property type="entry name" value="V5ALLERGEN"/>
</dbReference>
<dbReference type="InterPro" id="IPR014044">
    <property type="entry name" value="CAP_dom"/>
</dbReference>
<feature type="transmembrane region" description="Helical" evidence="1">
    <location>
        <begin position="12"/>
        <end position="36"/>
    </location>
</feature>
<dbReference type="PANTHER" id="PTHR10334">
    <property type="entry name" value="CYSTEINE-RICH SECRETORY PROTEIN-RELATED"/>
    <property type="match status" value="1"/>
</dbReference>
<reference evidence="4" key="1">
    <citation type="journal article" date="2015" name="Nat. Genet.">
        <title>The genome and transcriptome of the zoonotic hookworm Ancylostoma ceylanicum identify infection-specific gene families.</title>
        <authorList>
            <person name="Schwarz E.M."/>
            <person name="Hu Y."/>
            <person name="Antoshechkin I."/>
            <person name="Miller M.M."/>
            <person name="Sternberg P.W."/>
            <person name="Aroian R.V."/>
        </authorList>
    </citation>
    <scope>NUCLEOTIDE SEQUENCE</scope>
    <source>
        <strain evidence="4">HY135</strain>
    </source>
</reference>
<evidence type="ECO:0000256" key="1">
    <source>
        <dbReference type="SAM" id="Phobius"/>
    </source>
</evidence>
<keyword evidence="4" id="KW-1185">Reference proteome</keyword>
<dbReference type="SUPFAM" id="SSF55797">
    <property type="entry name" value="PR-1-like"/>
    <property type="match status" value="1"/>
</dbReference>
<sequence>MDFFQSVRDLPLKYQIAAVLTCVLLIFFAIALPLLITPNATYDEVTEDCGPEMSMKSRQVLLNWHNWYRSITAKGEYKIANKNSKLKILPPATRMLQLTYNCSLEKTSLEWARIAQCKMVHSKTESGENLYAVGAKIPHEEASRKATKPWADELSDFGMLDLTDWGGGKGHASQILWAKTQSMGCGTIHCTNGETMVVCQYHPAGNYVGEPMYKAGDTLSDCGKEGRKEVPFRKTGLCILL</sequence>
<dbReference type="Gene3D" id="3.40.33.10">
    <property type="entry name" value="CAP"/>
    <property type="match status" value="1"/>
</dbReference>
<dbReference type="Pfam" id="PF00188">
    <property type="entry name" value="CAP"/>
    <property type="match status" value="1"/>
</dbReference>
<dbReference type="PROSITE" id="PS01010">
    <property type="entry name" value="CRISP_2"/>
    <property type="match status" value="1"/>
</dbReference>
<dbReference type="InterPro" id="IPR002413">
    <property type="entry name" value="V5_allergen-like"/>
</dbReference>
<dbReference type="GO" id="GO:0005576">
    <property type="term" value="C:extracellular region"/>
    <property type="evidence" value="ECO:0007669"/>
    <property type="project" value="InterPro"/>
</dbReference>
<evidence type="ECO:0000259" key="2">
    <source>
        <dbReference type="SMART" id="SM00198"/>
    </source>
</evidence>
<organism evidence="3 4">
    <name type="scientific">Ancylostoma ceylanicum</name>
    <dbReference type="NCBI Taxonomy" id="53326"/>
    <lineage>
        <taxon>Eukaryota</taxon>
        <taxon>Metazoa</taxon>
        <taxon>Ecdysozoa</taxon>
        <taxon>Nematoda</taxon>
        <taxon>Chromadorea</taxon>
        <taxon>Rhabditida</taxon>
        <taxon>Rhabditina</taxon>
        <taxon>Rhabditomorpha</taxon>
        <taxon>Strongyloidea</taxon>
        <taxon>Ancylostomatidae</taxon>
        <taxon>Ancylostomatinae</taxon>
        <taxon>Ancylostoma</taxon>
    </lineage>
</organism>
<dbReference type="PRINTS" id="PR00837">
    <property type="entry name" value="V5TPXLIKE"/>
</dbReference>
<dbReference type="InterPro" id="IPR035940">
    <property type="entry name" value="CAP_sf"/>
</dbReference>
<comment type="caution">
    <text evidence="3">The sequence shown here is derived from an EMBL/GenBank/DDBJ whole genome shotgun (WGS) entry which is preliminary data.</text>
</comment>
<dbReference type="STRING" id="53326.A0A016V4W1"/>
<dbReference type="OrthoDB" id="5874910at2759"/>
<dbReference type="InterPro" id="IPR001283">
    <property type="entry name" value="CRISP-related"/>
</dbReference>
<name>A0A016V4W1_9BILA</name>
<accession>A0A016V4W1</accession>
<evidence type="ECO:0000313" key="3">
    <source>
        <dbReference type="EMBL" id="EYC22022.1"/>
    </source>
</evidence>
<dbReference type="InterPro" id="IPR018244">
    <property type="entry name" value="Allrgn_V5/Tpx1_CS"/>
</dbReference>
<dbReference type="AlphaFoldDB" id="A0A016V4W1"/>
<keyword evidence="1" id="KW-1133">Transmembrane helix</keyword>